<comment type="caution">
    <text evidence="1">The sequence shown here is derived from an EMBL/GenBank/DDBJ whole genome shotgun (WGS) entry which is preliminary data.</text>
</comment>
<accession>A0ACB0YR59</accession>
<dbReference type="Proteomes" id="UP001497535">
    <property type="component" value="Unassembled WGS sequence"/>
</dbReference>
<proteinExistence type="predicted"/>
<keyword evidence="2" id="KW-1185">Reference proteome</keyword>
<protein>
    <submittedName>
        <fullName evidence="1">Uncharacterized protein</fullName>
    </submittedName>
</protein>
<dbReference type="EMBL" id="CAVMJV010000017">
    <property type="protein sequence ID" value="CAK5058753.1"/>
    <property type="molecule type" value="Genomic_DNA"/>
</dbReference>
<reference evidence="1" key="1">
    <citation type="submission" date="2023-11" db="EMBL/GenBank/DDBJ databases">
        <authorList>
            <person name="Poullet M."/>
        </authorList>
    </citation>
    <scope>NUCLEOTIDE SEQUENCE</scope>
    <source>
        <strain evidence="1">E1834</strain>
    </source>
</reference>
<evidence type="ECO:0000313" key="1">
    <source>
        <dbReference type="EMBL" id="CAK5058753.1"/>
    </source>
</evidence>
<name>A0ACB0YR59_MELEN</name>
<evidence type="ECO:0000313" key="2">
    <source>
        <dbReference type="Proteomes" id="UP001497535"/>
    </source>
</evidence>
<sequence length="82" mass="9715">MLASFFITKKIQRITFGLFIFLFLINNFHKFFFYFFTFLDIFLPPFSDTHWPFGAVNVCGASSLSCMKEINLQWCLLLTPRN</sequence>
<gene>
    <name evidence="1" type="ORF">MENTE1834_LOCUS15527</name>
</gene>
<organism evidence="1 2">
    <name type="scientific">Meloidogyne enterolobii</name>
    <name type="common">Root-knot nematode worm</name>
    <name type="synonym">Meloidogyne mayaguensis</name>
    <dbReference type="NCBI Taxonomy" id="390850"/>
    <lineage>
        <taxon>Eukaryota</taxon>
        <taxon>Metazoa</taxon>
        <taxon>Ecdysozoa</taxon>
        <taxon>Nematoda</taxon>
        <taxon>Chromadorea</taxon>
        <taxon>Rhabditida</taxon>
        <taxon>Tylenchina</taxon>
        <taxon>Tylenchomorpha</taxon>
        <taxon>Tylenchoidea</taxon>
        <taxon>Meloidogynidae</taxon>
        <taxon>Meloidogyninae</taxon>
        <taxon>Meloidogyne</taxon>
    </lineage>
</organism>